<sequence>MEYYRSEYVKFREIMCSKKYTPQQKIGAFGGLVMVYTHVKTTNKKDQESIIISMQALKIEFDMRLKYELFEKFQK</sequence>
<name>A0A0F9SSN9_9ZZZZ</name>
<gene>
    <name evidence="1" type="ORF">LCGC14_0437500</name>
</gene>
<reference evidence="1" key="1">
    <citation type="journal article" date="2015" name="Nature">
        <title>Complex archaea that bridge the gap between prokaryotes and eukaryotes.</title>
        <authorList>
            <person name="Spang A."/>
            <person name="Saw J.H."/>
            <person name="Jorgensen S.L."/>
            <person name="Zaremba-Niedzwiedzka K."/>
            <person name="Martijn J."/>
            <person name="Lind A.E."/>
            <person name="van Eijk R."/>
            <person name="Schleper C."/>
            <person name="Guy L."/>
            <person name="Ettema T.J."/>
        </authorList>
    </citation>
    <scope>NUCLEOTIDE SEQUENCE</scope>
</reference>
<accession>A0A0F9SSN9</accession>
<evidence type="ECO:0000313" key="1">
    <source>
        <dbReference type="EMBL" id="KKN69804.1"/>
    </source>
</evidence>
<protein>
    <submittedName>
        <fullName evidence="1">Uncharacterized protein</fullName>
    </submittedName>
</protein>
<dbReference type="AlphaFoldDB" id="A0A0F9SSN9"/>
<organism evidence="1">
    <name type="scientific">marine sediment metagenome</name>
    <dbReference type="NCBI Taxonomy" id="412755"/>
    <lineage>
        <taxon>unclassified sequences</taxon>
        <taxon>metagenomes</taxon>
        <taxon>ecological metagenomes</taxon>
    </lineage>
</organism>
<comment type="caution">
    <text evidence="1">The sequence shown here is derived from an EMBL/GenBank/DDBJ whole genome shotgun (WGS) entry which is preliminary data.</text>
</comment>
<dbReference type="EMBL" id="LAZR01000418">
    <property type="protein sequence ID" value="KKN69804.1"/>
    <property type="molecule type" value="Genomic_DNA"/>
</dbReference>
<proteinExistence type="predicted"/>